<feature type="transmembrane region" description="Helical" evidence="8">
    <location>
        <begin position="327"/>
        <end position="344"/>
    </location>
</feature>
<feature type="transmembrane region" description="Helical" evidence="8">
    <location>
        <begin position="304"/>
        <end position="320"/>
    </location>
</feature>
<dbReference type="GO" id="GO:0000030">
    <property type="term" value="F:mannosyltransferase activity"/>
    <property type="evidence" value="ECO:0007669"/>
    <property type="project" value="InterPro"/>
</dbReference>
<keyword evidence="6 8" id="KW-1133">Transmembrane helix</keyword>
<evidence type="ECO:0000256" key="2">
    <source>
        <dbReference type="ARBA" id="ARBA00022475"/>
    </source>
</evidence>
<keyword evidence="7 8" id="KW-0472">Membrane</keyword>
<evidence type="ECO:0000313" key="10">
    <source>
        <dbReference type="EMBL" id="KKR86145.1"/>
    </source>
</evidence>
<feature type="transmembrane region" description="Helical" evidence="8">
    <location>
        <begin position="139"/>
        <end position="158"/>
    </location>
</feature>
<keyword evidence="5 8" id="KW-0812">Transmembrane</keyword>
<name>A0A0G0WNY5_9BACT</name>
<dbReference type="PANTHER" id="PTHR33908:SF11">
    <property type="entry name" value="MEMBRANE PROTEIN"/>
    <property type="match status" value="1"/>
</dbReference>
<dbReference type="GO" id="GO:0016763">
    <property type="term" value="F:pentosyltransferase activity"/>
    <property type="evidence" value="ECO:0007669"/>
    <property type="project" value="TreeGrafter"/>
</dbReference>
<proteinExistence type="predicted"/>
<dbReference type="GO" id="GO:0006493">
    <property type="term" value="P:protein O-linked glycosylation"/>
    <property type="evidence" value="ECO:0007669"/>
    <property type="project" value="InterPro"/>
</dbReference>
<accession>A0A0G0WNY5</accession>
<evidence type="ECO:0000256" key="6">
    <source>
        <dbReference type="ARBA" id="ARBA00022989"/>
    </source>
</evidence>
<feature type="transmembrane region" description="Helical" evidence="8">
    <location>
        <begin position="89"/>
        <end position="110"/>
    </location>
</feature>
<feature type="transmembrane region" description="Helical" evidence="8">
    <location>
        <begin position="350"/>
        <end position="369"/>
    </location>
</feature>
<dbReference type="GO" id="GO:0009103">
    <property type="term" value="P:lipopolysaccharide biosynthetic process"/>
    <property type="evidence" value="ECO:0007669"/>
    <property type="project" value="UniProtKB-ARBA"/>
</dbReference>
<protein>
    <recommendedName>
        <fullName evidence="9">ArnT-like N-terminal domain-containing protein</fullName>
    </recommendedName>
</protein>
<feature type="transmembrane region" description="Helical" evidence="8">
    <location>
        <begin position="205"/>
        <end position="224"/>
    </location>
</feature>
<evidence type="ECO:0000256" key="4">
    <source>
        <dbReference type="ARBA" id="ARBA00022679"/>
    </source>
</evidence>
<dbReference type="AlphaFoldDB" id="A0A0G0WNY5"/>
<dbReference type="InterPro" id="IPR050297">
    <property type="entry name" value="LipidA_mod_glycosyltrf_83"/>
</dbReference>
<evidence type="ECO:0000313" key="11">
    <source>
        <dbReference type="Proteomes" id="UP000034854"/>
    </source>
</evidence>
<dbReference type="EMBL" id="LCAG01000020">
    <property type="protein sequence ID" value="KKR86145.1"/>
    <property type="molecule type" value="Genomic_DNA"/>
</dbReference>
<dbReference type="GO" id="GO:0005886">
    <property type="term" value="C:plasma membrane"/>
    <property type="evidence" value="ECO:0007669"/>
    <property type="project" value="UniProtKB-SubCell"/>
</dbReference>
<dbReference type="PANTHER" id="PTHR33908">
    <property type="entry name" value="MANNOSYLTRANSFERASE YKCB-RELATED"/>
    <property type="match status" value="1"/>
</dbReference>
<sequence length="521" mass="60076">MKNLKYVALLGIVLFGFVLRIYKVSSIPPSLTWDEVSIGYNAYSILKTGHDEHGRYFPFDTFAAYGDYKPPIPIYLTVPFVAVFGLNELAVRLPSVLAGTFTILFVYFFVKELFGNEEVSMLTSLLLTISPWHIQLSRAGFEANIALFFVVLGSYLILKKKFLICWTGYVAAIYTFNSARYVVPFLSIIFFVYVRKDLLAYKGKIAKGLLIAFILILPIVPHLLSKEARIRFSEVNIFSDPGLVLTANDRMALDGGLWANIFHNRRIGYMRSYLLHFFDNLEPRFLFTRGDGNPKFSLQDVGEFYLVEVPFFILGFIWLFRNQRRIVWVLVGWIIASIIPAATARETPHALRIENTLPAFLIVISYAISQMTRKRIFTIGIVVLYAANFSFFWHNYMNHYATEFSGEWQYGYKQALVAIRPYRDQYKQIVITESIGRPYMYVLFYEKIDPSTIKDLLSSYFDADGFYHVTRVGKYAFVKEVIGFEKDTLYVLTPREVHPKAQILGEIQLLNGTKYLSIFDI</sequence>
<dbReference type="InterPro" id="IPR003342">
    <property type="entry name" value="ArnT-like_N"/>
</dbReference>
<feature type="domain" description="ArnT-like N-terminal" evidence="9">
    <location>
        <begin position="13"/>
        <end position="160"/>
    </location>
</feature>
<dbReference type="Proteomes" id="UP000034854">
    <property type="component" value="Unassembled WGS sequence"/>
</dbReference>
<evidence type="ECO:0000259" key="9">
    <source>
        <dbReference type="Pfam" id="PF02366"/>
    </source>
</evidence>
<evidence type="ECO:0000256" key="1">
    <source>
        <dbReference type="ARBA" id="ARBA00004651"/>
    </source>
</evidence>
<dbReference type="Pfam" id="PF02366">
    <property type="entry name" value="PMT"/>
    <property type="match status" value="1"/>
</dbReference>
<comment type="subcellular location">
    <subcellularLocation>
        <location evidence="1">Cell membrane</location>
        <topology evidence="1">Multi-pass membrane protein</topology>
    </subcellularLocation>
</comment>
<evidence type="ECO:0000256" key="8">
    <source>
        <dbReference type="SAM" id="Phobius"/>
    </source>
</evidence>
<evidence type="ECO:0000256" key="7">
    <source>
        <dbReference type="ARBA" id="ARBA00023136"/>
    </source>
</evidence>
<organism evidence="10 11">
    <name type="scientific">Candidatus Curtissbacteria bacterium GW2011_GWA1_41_11</name>
    <dbReference type="NCBI Taxonomy" id="1618409"/>
    <lineage>
        <taxon>Bacteria</taxon>
        <taxon>Candidatus Curtissiibacteriota</taxon>
    </lineage>
</organism>
<feature type="transmembrane region" description="Helical" evidence="8">
    <location>
        <begin position="376"/>
        <end position="393"/>
    </location>
</feature>
<keyword evidence="2" id="KW-1003">Cell membrane</keyword>
<keyword evidence="3" id="KW-0328">Glycosyltransferase</keyword>
<evidence type="ECO:0000256" key="3">
    <source>
        <dbReference type="ARBA" id="ARBA00022676"/>
    </source>
</evidence>
<feature type="transmembrane region" description="Helical" evidence="8">
    <location>
        <begin position="170"/>
        <end position="193"/>
    </location>
</feature>
<comment type="caution">
    <text evidence="10">The sequence shown here is derived from an EMBL/GenBank/DDBJ whole genome shotgun (WGS) entry which is preliminary data.</text>
</comment>
<evidence type="ECO:0000256" key="5">
    <source>
        <dbReference type="ARBA" id="ARBA00022692"/>
    </source>
</evidence>
<keyword evidence="4" id="KW-0808">Transferase</keyword>
<gene>
    <name evidence="10" type="ORF">UU34_C0020G0006</name>
</gene>
<reference evidence="10 11" key="1">
    <citation type="journal article" date="2015" name="Nature">
        <title>rRNA introns, odd ribosomes, and small enigmatic genomes across a large radiation of phyla.</title>
        <authorList>
            <person name="Brown C.T."/>
            <person name="Hug L.A."/>
            <person name="Thomas B.C."/>
            <person name="Sharon I."/>
            <person name="Castelle C.J."/>
            <person name="Singh A."/>
            <person name="Wilkins M.J."/>
            <person name="Williams K.H."/>
            <person name="Banfield J.F."/>
        </authorList>
    </citation>
    <scope>NUCLEOTIDE SEQUENCE [LARGE SCALE GENOMIC DNA]</scope>
</reference>